<evidence type="ECO:0000313" key="3">
    <source>
        <dbReference type="Proteomes" id="UP000474758"/>
    </source>
</evidence>
<accession>A0A6M1U8N7</accession>
<organism evidence="2 3">
    <name type="scientific">Paragemmobacter kunshanensis</name>
    <dbReference type="NCBI Taxonomy" id="2583234"/>
    <lineage>
        <taxon>Bacteria</taxon>
        <taxon>Pseudomonadati</taxon>
        <taxon>Pseudomonadota</taxon>
        <taxon>Alphaproteobacteria</taxon>
        <taxon>Rhodobacterales</taxon>
        <taxon>Paracoccaceae</taxon>
        <taxon>Paragemmobacter</taxon>
    </lineage>
</organism>
<evidence type="ECO:0000313" key="2">
    <source>
        <dbReference type="EMBL" id="NGQ92975.1"/>
    </source>
</evidence>
<dbReference type="AlphaFoldDB" id="A0A6M1U8N7"/>
<sequence length="283" mass="31747">MMGDGASIPIHYWDIHPNFGDLLAPWLVEKMTGRPVHLVKEAEAPKKPHYVLIGSILSHVRSGSIVWGTGSFGTETDAQVSLAAQYTAVRGPLTRNRIRILKAECPAIYGDPALLTPYFYRPKITPRHEVGVVIRHSEGDWRNALAQSGIKTIDLKTDRIEETLDAMLSCKRIVTSSLHGLILADAYGIPNAWLDSRSPWGLNFKYWDYLISVDKVRHPTAFDFRRKDLTLDEVLAAFPFDDRPIRIDLEALIAVNPFGWAPSERADDIIPMRPMPGRGRMPG</sequence>
<feature type="domain" description="Polysaccharide pyruvyl transferase" evidence="1">
    <location>
        <begin position="65"/>
        <end position="196"/>
    </location>
</feature>
<dbReference type="InterPro" id="IPR007345">
    <property type="entry name" value="Polysacch_pyruvyl_Trfase"/>
</dbReference>
<keyword evidence="2" id="KW-0808">Transferase</keyword>
<gene>
    <name evidence="2" type="ORF">G5V65_18950</name>
</gene>
<dbReference type="EMBL" id="JAALFE010000027">
    <property type="protein sequence ID" value="NGQ92975.1"/>
    <property type="molecule type" value="Genomic_DNA"/>
</dbReference>
<keyword evidence="3" id="KW-1185">Reference proteome</keyword>
<proteinExistence type="predicted"/>
<dbReference type="GO" id="GO:0016740">
    <property type="term" value="F:transferase activity"/>
    <property type="evidence" value="ECO:0007669"/>
    <property type="project" value="UniProtKB-KW"/>
</dbReference>
<evidence type="ECO:0000259" key="1">
    <source>
        <dbReference type="Pfam" id="PF04230"/>
    </source>
</evidence>
<dbReference type="RefSeq" id="WP_165053369.1">
    <property type="nucleotide sequence ID" value="NZ_JAALFE010000027.1"/>
</dbReference>
<dbReference type="Pfam" id="PF04230">
    <property type="entry name" value="PS_pyruv_trans"/>
    <property type="match status" value="1"/>
</dbReference>
<dbReference type="Proteomes" id="UP000474758">
    <property type="component" value="Unassembled WGS sequence"/>
</dbReference>
<name>A0A6M1U8N7_9RHOB</name>
<reference evidence="2 3" key="1">
    <citation type="submission" date="2020-02" db="EMBL/GenBank/DDBJ databases">
        <title>Rhodobacter translucens sp. nov., a novel bacterium isolated from activated sludge.</title>
        <authorList>
            <person name="Liu J."/>
        </authorList>
    </citation>
    <scope>NUCLEOTIDE SEQUENCE [LARGE SCALE GENOMIC DNA]</scope>
    <source>
        <strain evidence="2 3">HX-7-19</strain>
    </source>
</reference>
<protein>
    <submittedName>
        <fullName evidence="2">Polysaccharide pyruvyl transferase family protein</fullName>
    </submittedName>
</protein>
<comment type="caution">
    <text evidence="2">The sequence shown here is derived from an EMBL/GenBank/DDBJ whole genome shotgun (WGS) entry which is preliminary data.</text>
</comment>